<feature type="transmembrane region" description="Helical" evidence="1">
    <location>
        <begin position="75"/>
        <end position="95"/>
    </location>
</feature>
<evidence type="ECO:0000313" key="3">
    <source>
        <dbReference type="Proteomes" id="UP001185015"/>
    </source>
</evidence>
<dbReference type="Proteomes" id="UP001185015">
    <property type="component" value="Unassembled WGS sequence"/>
</dbReference>
<keyword evidence="1" id="KW-0812">Transmembrane</keyword>
<evidence type="ECO:0000256" key="1">
    <source>
        <dbReference type="SAM" id="Phobius"/>
    </source>
</evidence>
<accession>A0AA90U0P7</accession>
<evidence type="ECO:0000313" key="2">
    <source>
        <dbReference type="EMBL" id="MDR6223134.1"/>
    </source>
</evidence>
<gene>
    <name evidence="2" type="ORF">J2750_001596</name>
</gene>
<dbReference type="AlphaFoldDB" id="A0AA90U0P7"/>
<comment type="caution">
    <text evidence="2">The sequence shown here is derived from an EMBL/GenBank/DDBJ whole genome shotgun (WGS) entry which is preliminary data.</text>
</comment>
<sequence>MAVDIIEFIPILIGLATGYLILNRKRKRSEEPEQDERTENVAGKAAHNTIIVLMLAMALIGYGDIFDLFKMGTPATISILFITLLISLIAFRRYYNSKEL</sequence>
<keyword evidence="1" id="KW-0472">Membrane</keyword>
<proteinExistence type="predicted"/>
<name>A0AA90U0P7_9EURY</name>
<dbReference type="InterPro" id="IPR019235">
    <property type="entry name" value="DUF2178_TM"/>
</dbReference>
<keyword evidence="3" id="KW-1185">Reference proteome</keyword>
<dbReference type="EMBL" id="JAVDQI010000005">
    <property type="protein sequence ID" value="MDR6223134.1"/>
    <property type="molecule type" value="Genomic_DNA"/>
</dbReference>
<dbReference type="Pfam" id="PF09946">
    <property type="entry name" value="DUF2178"/>
    <property type="match status" value="1"/>
</dbReference>
<feature type="transmembrane region" description="Helical" evidence="1">
    <location>
        <begin position="6"/>
        <end position="24"/>
    </location>
</feature>
<keyword evidence="1" id="KW-1133">Transmembrane helix</keyword>
<protein>
    <submittedName>
        <fullName evidence="2">Membrane protein</fullName>
    </submittedName>
</protein>
<feature type="transmembrane region" description="Helical" evidence="1">
    <location>
        <begin position="45"/>
        <end position="63"/>
    </location>
</feature>
<dbReference type="RefSeq" id="WP_270095885.1">
    <property type="nucleotide sequence ID" value="NZ_JAQFFK010000003.1"/>
</dbReference>
<organism evidence="2 3">
    <name type="scientific">Methanococcoides alaskense</name>
    <dbReference type="NCBI Taxonomy" id="325778"/>
    <lineage>
        <taxon>Archaea</taxon>
        <taxon>Methanobacteriati</taxon>
        <taxon>Methanobacteriota</taxon>
        <taxon>Stenosarchaea group</taxon>
        <taxon>Methanomicrobia</taxon>
        <taxon>Methanosarcinales</taxon>
        <taxon>Methanosarcinaceae</taxon>
        <taxon>Methanococcoides</taxon>
    </lineage>
</organism>
<reference evidence="2 3" key="1">
    <citation type="submission" date="2023-07" db="EMBL/GenBank/DDBJ databases">
        <title>Genomic Encyclopedia of Type Strains, Phase IV (KMG-IV): sequencing the most valuable type-strain genomes for metagenomic binning, comparative biology and taxonomic classification.</title>
        <authorList>
            <person name="Goeker M."/>
        </authorList>
    </citation>
    <scope>NUCLEOTIDE SEQUENCE [LARGE SCALE GENOMIC DNA]</scope>
    <source>
        <strain evidence="2 3">DSM 17273</strain>
    </source>
</reference>